<name>A0A9N9I9S0_FUNMO</name>
<proteinExistence type="predicted"/>
<protein>
    <submittedName>
        <fullName evidence="1">9308_t:CDS:1</fullName>
    </submittedName>
</protein>
<organism evidence="1 2">
    <name type="scientific">Funneliformis mosseae</name>
    <name type="common">Endomycorrhizal fungus</name>
    <name type="synonym">Glomus mosseae</name>
    <dbReference type="NCBI Taxonomy" id="27381"/>
    <lineage>
        <taxon>Eukaryota</taxon>
        <taxon>Fungi</taxon>
        <taxon>Fungi incertae sedis</taxon>
        <taxon>Mucoromycota</taxon>
        <taxon>Glomeromycotina</taxon>
        <taxon>Glomeromycetes</taxon>
        <taxon>Glomerales</taxon>
        <taxon>Glomeraceae</taxon>
        <taxon>Funneliformis</taxon>
    </lineage>
</organism>
<gene>
    <name evidence="1" type="ORF">FMOSSE_LOCUS15350</name>
</gene>
<sequence>MQNSEWANSNYGLDGINILVRSNINKTTLDVQLLLRNVFRKQLADLIIGLLGVLRCRTALRWRADPS</sequence>
<dbReference type="EMBL" id="CAJVPP010015118">
    <property type="protein sequence ID" value="CAG8726038.1"/>
    <property type="molecule type" value="Genomic_DNA"/>
</dbReference>
<keyword evidence="2" id="KW-1185">Reference proteome</keyword>
<dbReference type="Proteomes" id="UP000789375">
    <property type="component" value="Unassembled WGS sequence"/>
</dbReference>
<evidence type="ECO:0000313" key="1">
    <source>
        <dbReference type="EMBL" id="CAG8726038.1"/>
    </source>
</evidence>
<dbReference type="AlphaFoldDB" id="A0A9N9I9S0"/>
<accession>A0A9N9I9S0</accession>
<feature type="non-terminal residue" evidence="1">
    <location>
        <position position="1"/>
    </location>
</feature>
<reference evidence="1" key="1">
    <citation type="submission" date="2021-06" db="EMBL/GenBank/DDBJ databases">
        <authorList>
            <person name="Kallberg Y."/>
            <person name="Tangrot J."/>
            <person name="Rosling A."/>
        </authorList>
    </citation>
    <scope>NUCLEOTIDE SEQUENCE</scope>
    <source>
        <strain evidence="1">87-6 pot B 2015</strain>
    </source>
</reference>
<evidence type="ECO:0000313" key="2">
    <source>
        <dbReference type="Proteomes" id="UP000789375"/>
    </source>
</evidence>
<comment type="caution">
    <text evidence="1">The sequence shown here is derived from an EMBL/GenBank/DDBJ whole genome shotgun (WGS) entry which is preliminary data.</text>
</comment>